<feature type="compositionally biased region" description="Basic and acidic residues" evidence="7">
    <location>
        <begin position="306"/>
        <end position="318"/>
    </location>
</feature>
<organism evidence="8 9">
    <name type="scientific">Prevotella corporis</name>
    <dbReference type="NCBI Taxonomy" id="28128"/>
    <lineage>
        <taxon>Bacteria</taxon>
        <taxon>Pseudomonadati</taxon>
        <taxon>Bacteroidota</taxon>
        <taxon>Bacteroidia</taxon>
        <taxon>Bacteroidales</taxon>
        <taxon>Prevotellaceae</taxon>
        <taxon>Prevotella</taxon>
    </lineage>
</organism>
<proteinExistence type="inferred from homology"/>
<dbReference type="STRING" id="28128.HMPREF3226_01315"/>
<evidence type="ECO:0000256" key="3">
    <source>
        <dbReference type="ARBA" id="ARBA00022603"/>
    </source>
</evidence>
<comment type="caution">
    <text evidence="8">The sequence shown here is derived from an EMBL/GenBank/DDBJ whole genome shotgun (WGS) entry which is preliminary data.</text>
</comment>
<evidence type="ECO:0000313" key="8">
    <source>
        <dbReference type="EMBL" id="KXA39480.1"/>
    </source>
</evidence>
<comment type="catalytic activity">
    <reaction evidence="6">
        <text>cytidine(1402) in 16S rRNA + S-adenosyl-L-methionine = N(4)-methylcytidine(1402) in 16S rRNA + S-adenosyl-L-homocysteine + H(+)</text>
        <dbReference type="Rhea" id="RHEA:42928"/>
        <dbReference type="Rhea" id="RHEA-COMP:10286"/>
        <dbReference type="Rhea" id="RHEA-COMP:10287"/>
        <dbReference type="ChEBI" id="CHEBI:15378"/>
        <dbReference type="ChEBI" id="CHEBI:57856"/>
        <dbReference type="ChEBI" id="CHEBI:59789"/>
        <dbReference type="ChEBI" id="CHEBI:74506"/>
        <dbReference type="ChEBI" id="CHEBI:82748"/>
        <dbReference type="EC" id="2.1.1.199"/>
    </reaction>
</comment>
<feature type="binding site" evidence="6">
    <location>
        <position position="114"/>
    </location>
    <ligand>
        <name>S-adenosyl-L-methionine</name>
        <dbReference type="ChEBI" id="CHEBI:59789"/>
    </ligand>
</feature>
<dbReference type="Pfam" id="PF01795">
    <property type="entry name" value="Methyltransf_5"/>
    <property type="match status" value="1"/>
</dbReference>
<keyword evidence="5 6" id="KW-0949">S-adenosyl-L-methionine</keyword>
<dbReference type="PANTHER" id="PTHR11265">
    <property type="entry name" value="S-ADENOSYL-METHYLTRANSFERASE MRAW"/>
    <property type="match status" value="1"/>
</dbReference>
<dbReference type="EMBL" id="LRQG01000092">
    <property type="protein sequence ID" value="KXA39480.1"/>
    <property type="molecule type" value="Genomic_DNA"/>
</dbReference>
<evidence type="ECO:0000256" key="6">
    <source>
        <dbReference type="HAMAP-Rule" id="MF_01007"/>
    </source>
</evidence>
<dbReference type="SUPFAM" id="SSF81799">
    <property type="entry name" value="Putative methyltransferase TM0872, insert domain"/>
    <property type="match status" value="1"/>
</dbReference>
<dbReference type="GO" id="GO:0071424">
    <property type="term" value="F:rRNA (cytosine-N4-)-methyltransferase activity"/>
    <property type="evidence" value="ECO:0007669"/>
    <property type="project" value="UniProtKB-UniRule"/>
</dbReference>
<evidence type="ECO:0000256" key="1">
    <source>
        <dbReference type="ARBA" id="ARBA00010396"/>
    </source>
</evidence>
<feature type="binding site" evidence="6">
    <location>
        <position position="86"/>
    </location>
    <ligand>
        <name>S-adenosyl-L-methionine</name>
        <dbReference type="ChEBI" id="CHEBI:59789"/>
    </ligand>
</feature>
<dbReference type="GO" id="GO:0005737">
    <property type="term" value="C:cytoplasm"/>
    <property type="evidence" value="ECO:0007669"/>
    <property type="project" value="UniProtKB-SubCell"/>
</dbReference>
<comment type="subcellular location">
    <subcellularLocation>
        <location evidence="6">Cytoplasm</location>
    </subcellularLocation>
</comment>
<feature type="binding site" evidence="6">
    <location>
        <position position="107"/>
    </location>
    <ligand>
        <name>S-adenosyl-L-methionine</name>
        <dbReference type="ChEBI" id="CHEBI:59789"/>
    </ligand>
</feature>
<dbReference type="PATRIC" id="fig|28128.5.peg.1339"/>
<dbReference type="AlphaFoldDB" id="A0A133Q9B4"/>
<dbReference type="Proteomes" id="UP000070533">
    <property type="component" value="Unassembled WGS sequence"/>
</dbReference>
<keyword evidence="9" id="KW-1185">Reference proteome</keyword>
<dbReference type="PANTHER" id="PTHR11265:SF0">
    <property type="entry name" value="12S RRNA N4-METHYLCYTIDINE METHYLTRANSFERASE"/>
    <property type="match status" value="1"/>
</dbReference>
<feature type="binding site" evidence="6">
    <location>
        <begin position="37"/>
        <end position="39"/>
    </location>
    <ligand>
        <name>S-adenosyl-L-methionine</name>
        <dbReference type="ChEBI" id="CHEBI:59789"/>
    </ligand>
</feature>
<evidence type="ECO:0000256" key="7">
    <source>
        <dbReference type="SAM" id="MobiDB-lite"/>
    </source>
</evidence>
<evidence type="ECO:0000313" key="9">
    <source>
        <dbReference type="Proteomes" id="UP000070533"/>
    </source>
</evidence>
<dbReference type="EC" id="2.1.1.199" evidence="6"/>
<feature type="binding site" evidence="6">
    <location>
        <position position="57"/>
    </location>
    <ligand>
        <name>S-adenosyl-L-methionine</name>
        <dbReference type="ChEBI" id="CHEBI:59789"/>
    </ligand>
</feature>
<protein>
    <recommendedName>
        <fullName evidence="6">Ribosomal RNA small subunit methyltransferase H</fullName>
        <ecNumber evidence="6">2.1.1.199</ecNumber>
    </recommendedName>
    <alternativeName>
        <fullName evidence="6">16S rRNA m(4)C1402 methyltransferase</fullName>
    </alternativeName>
    <alternativeName>
        <fullName evidence="6">rRNA (cytosine-N(4)-)-methyltransferase RsmH</fullName>
    </alternativeName>
</protein>
<comment type="function">
    <text evidence="6">Specifically methylates the N4 position of cytidine in position 1402 (C1402) of 16S rRNA.</text>
</comment>
<evidence type="ECO:0000256" key="5">
    <source>
        <dbReference type="ARBA" id="ARBA00022691"/>
    </source>
</evidence>
<dbReference type="FunFam" id="1.10.150.170:FF:000003">
    <property type="entry name" value="Ribosomal RNA small subunit methyltransferase H"/>
    <property type="match status" value="1"/>
</dbReference>
<dbReference type="HAMAP" id="MF_01007">
    <property type="entry name" value="16SrRNA_methyltr_H"/>
    <property type="match status" value="1"/>
</dbReference>
<dbReference type="PIRSF" id="PIRSF004486">
    <property type="entry name" value="MraW"/>
    <property type="match status" value="1"/>
</dbReference>
<dbReference type="NCBIfam" id="TIGR00006">
    <property type="entry name" value="16S rRNA (cytosine(1402)-N(4))-methyltransferase RsmH"/>
    <property type="match status" value="1"/>
</dbReference>
<evidence type="ECO:0000256" key="2">
    <source>
        <dbReference type="ARBA" id="ARBA00022552"/>
    </source>
</evidence>
<dbReference type="SUPFAM" id="SSF53335">
    <property type="entry name" value="S-adenosyl-L-methionine-dependent methyltransferases"/>
    <property type="match status" value="1"/>
</dbReference>
<gene>
    <name evidence="6" type="primary">rsmH</name>
    <name evidence="8" type="ORF">HMPREF3226_01315</name>
</gene>
<sequence>MIRTAETYHVPVLLKESIDGLNINPDGIYVDVTFGGGGHSMEILSRLSSKGRLFSFDQDADAEQNIRDIDGQQQGVGKFTFVRSNFRYLKNWMRYYGIEKIDGLLGDLGVSSHHFDDEERGFSFRFDAPLDMRMNKRAGKTAADILQDYDEGRLADLFYLYGELKKSRKIAAAIVNRRKEKPILSTADFQSIVEPLFKKEREKKEMAKLFQALRIEVNHEMDALREMMQATQEYLRPGGRISIITYHSLEDRIVKNMMKTGNAEGKVKQDFFGRIESPFQLINNKVIVPSQEELDNNPRSRSAKLRIAEKKEDGRQQD</sequence>
<dbReference type="InterPro" id="IPR023397">
    <property type="entry name" value="SAM-dep_MeTrfase_MraW_recog"/>
</dbReference>
<dbReference type="RefSeq" id="WP_028901522.1">
    <property type="nucleotide sequence ID" value="NZ_BAAAXP010000013.1"/>
</dbReference>
<dbReference type="OrthoDB" id="9806637at2"/>
<accession>A0A133Q9B4</accession>
<keyword evidence="4 6" id="KW-0808">Transferase</keyword>
<dbReference type="InterPro" id="IPR002903">
    <property type="entry name" value="RsmH"/>
</dbReference>
<dbReference type="GO" id="GO:0070475">
    <property type="term" value="P:rRNA base methylation"/>
    <property type="evidence" value="ECO:0007669"/>
    <property type="project" value="UniProtKB-UniRule"/>
</dbReference>
<keyword evidence="6" id="KW-0963">Cytoplasm</keyword>
<dbReference type="Gene3D" id="1.10.150.170">
    <property type="entry name" value="Putative methyltransferase TM0872, insert domain"/>
    <property type="match status" value="1"/>
</dbReference>
<keyword evidence="2 6" id="KW-0698">rRNA processing</keyword>
<comment type="similarity">
    <text evidence="1 6">Belongs to the methyltransferase superfamily. RsmH family.</text>
</comment>
<dbReference type="InterPro" id="IPR029063">
    <property type="entry name" value="SAM-dependent_MTases_sf"/>
</dbReference>
<feature type="region of interest" description="Disordered" evidence="7">
    <location>
        <begin position="292"/>
        <end position="318"/>
    </location>
</feature>
<evidence type="ECO:0000256" key="4">
    <source>
        <dbReference type="ARBA" id="ARBA00022679"/>
    </source>
</evidence>
<keyword evidence="3 6" id="KW-0489">Methyltransferase</keyword>
<reference evidence="9" key="1">
    <citation type="submission" date="2016-01" db="EMBL/GenBank/DDBJ databases">
        <authorList>
            <person name="Mitreva M."/>
            <person name="Pepin K.H."/>
            <person name="Mihindukulasuriya K.A."/>
            <person name="Fulton R."/>
            <person name="Fronick C."/>
            <person name="O'Laughlin M."/>
            <person name="Miner T."/>
            <person name="Herter B."/>
            <person name="Rosa B.A."/>
            <person name="Cordes M."/>
            <person name="Tomlinson C."/>
            <person name="Wollam A."/>
            <person name="Palsikar V.B."/>
            <person name="Mardis E.R."/>
            <person name="Wilson R.K."/>
        </authorList>
    </citation>
    <scope>NUCLEOTIDE SEQUENCE [LARGE SCALE GENOMIC DNA]</scope>
    <source>
        <strain evidence="9">MJR7716</strain>
    </source>
</reference>
<dbReference type="Gene3D" id="3.40.50.150">
    <property type="entry name" value="Vaccinia Virus protein VP39"/>
    <property type="match status" value="1"/>
</dbReference>
<dbReference type="eggNOG" id="COG0275">
    <property type="taxonomic scope" value="Bacteria"/>
</dbReference>
<name>A0A133Q9B4_9BACT</name>